<reference evidence="1 2" key="1">
    <citation type="submission" date="2016-02" db="EMBL/GenBank/DDBJ databases">
        <title>Paenibacillus sp. LPB0068, isolated from Crassostrea gigas.</title>
        <authorList>
            <person name="Shin S.-K."/>
            <person name="Yi H."/>
        </authorList>
    </citation>
    <scope>NUCLEOTIDE SEQUENCE [LARGE SCALE GENOMIC DNA]</scope>
    <source>
        <strain evidence="1 2">LPB0068</strain>
    </source>
</reference>
<accession>A0A167D874</accession>
<dbReference type="AlphaFoldDB" id="A0A167D874"/>
<dbReference type="InterPro" id="IPR022258">
    <property type="entry name" value="Flagellar_operon_YvyF"/>
</dbReference>
<gene>
    <name evidence="1" type="ORF">PNBC_12955</name>
</gene>
<protein>
    <submittedName>
        <fullName evidence="1">Flagellar protein</fullName>
    </submittedName>
</protein>
<comment type="caution">
    <text evidence="1">The sequence shown here is derived from an EMBL/GenBank/DDBJ whole genome shotgun (WGS) entry which is preliminary data.</text>
</comment>
<evidence type="ECO:0000313" key="1">
    <source>
        <dbReference type="EMBL" id="OAB74055.1"/>
    </source>
</evidence>
<dbReference type="KEGG" id="pcx:LPB68_14115"/>
<sequence length="135" mass="15281">MNLGNCPRCGKLFAMNFRDICPECTKAIEGEYQLCSDFLRDHRGATMTELSEETGVAIRQITKFIREGRISVIDAPNLSYPCEVCGTAFIQEGNMCNSCRTRLTKELSNSVKNEQAREDRDNHKAAYSALDKYKK</sequence>
<organism evidence="1 2">
    <name type="scientific">Paenibacillus crassostreae</name>
    <dbReference type="NCBI Taxonomy" id="1763538"/>
    <lineage>
        <taxon>Bacteria</taxon>
        <taxon>Bacillati</taxon>
        <taxon>Bacillota</taxon>
        <taxon>Bacilli</taxon>
        <taxon>Bacillales</taxon>
        <taxon>Paenibacillaceae</taxon>
        <taxon>Paenibacillus</taxon>
    </lineage>
</organism>
<evidence type="ECO:0000313" key="2">
    <source>
        <dbReference type="Proteomes" id="UP000077134"/>
    </source>
</evidence>
<dbReference type="EMBL" id="LSFN01000016">
    <property type="protein sequence ID" value="OAB74055.1"/>
    <property type="molecule type" value="Genomic_DNA"/>
</dbReference>
<keyword evidence="2" id="KW-1185">Reference proteome</keyword>
<dbReference type="OrthoDB" id="1739831at2"/>
<dbReference type="Proteomes" id="UP000077134">
    <property type="component" value="Unassembled WGS sequence"/>
</dbReference>
<keyword evidence="1" id="KW-0969">Cilium</keyword>
<dbReference type="RefSeq" id="WP_068658811.1">
    <property type="nucleotide sequence ID" value="NZ_CP017770.1"/>
</dbReference>
<dbReference type="NCBIfam" id="TIGR03826">
    <property type="entry name" value="YvyF"/>
    <property type="match status" value="1"/>
</dbReference>
<dbReference type="STRING" id="1763538.LPB68_14115"/>
<proteinExistence type="predicted"/>
<keyword evidence="1" id="KW-0282">Flagellum</keyword>
<keyword evidence="1" id="KW-0966">Cell projection</keyword>
<name>A0A167D874_9BACL</name>